<dbReference type="GO" id="GO:0003677">
    <property type="term" value="F:DNA binding"/>
    <property type="evidence" value="ECO:0007669"/>
    <property type="project" value="UniProtKB-KW"/>
</dbReference>
<dbReference type="InterPro" id="IPR003482">
    <property type="entry name" value="Whib"/>
</dbReference>
<evidence type="ECO:0000256" key="6">
    <source>
        <dbReference type="ARBA" id="ARBA00023004"/>
    </source>
</evidence>
<dbReference type="GO" id="GO:0045892">
    <property type="term" value="P:negative regulation of DNA-templated transcription"/>
    <property type="evidence" value="ECO:0007669"/>
    <property type="project" value="TreeGrafter"/>
</dbReference>
<evidence type="ECO:0000256" key="7">
    <source>
        <dbReference type="ARBA" id="ARBA00023014"/>
    </source>
</evidence>
<evidence type="ECO:0000313" key="14">
    <source>
        <dbReference type="Proteomes" id="UP000334990"/>
    </source>
</evidence>
<proteinExistence type="inferred from homology"/>
<protein>
    <recommendedName>
        <fullName evidence="12">4Fe-4S Wbl-type domain-containing protein</fullName>
    </recommendedName>
</protein>
<comment type="subcellular location">
    <subcellularLocation>
        <location evidence="2">Cytoplasm</location>
    </subcellularLocation>
</comment>
<keyword evidence="7" id="KW-0411">Iron-sulfur</keyword>
<keyword evidence="9" id="KW-0238">DNA-binding</keyword>
<evidence type="ECO:0000256" key="8">
    <source>
        <dbReference type="ARBA" id="ARBA00023015"/>
    </source>
</evidence>
<organism evidence="13 14">
    <name type="scientific">Acrocarpospora corrugata</name>
    <dbReference type="NCBI Taxonomy" id="35763"/>
    <lineage>
        <taxon>Bacteria</taxon>
        <taxon>Bacillati</taxon>
        <taxon>Actinomycetota</taxon>
        <taxon>Actinomycetes</taxon>
        <taxon>Streptosporangiales</taxon>
        <taxon>Streptosporangiaceae</taxon>
        <taxon>Acrocarpospora</taxon>
    </lineage>
</organism>
<evidence type="ECO:0000256" key="11">
    <source>
        <dbReference type="ARBA" id="ARBA00023163"/>
    </source>
</evidence>
<dbReference type="InterPro" id="IPR034768">
    <property type="entry name" value="4FE4S_WBL"/>
</dbReference>
<dbReference type="Proteomes" id="UP000334990">
    <property type="component" value="Unassembled WGS sequence"/>
</dbReference>
<gene>
    <name evidence="13" type="ORF">Acor_83450</name>
</gene>
<evidence type="ECO:0000313" key="13">
    <source>
        <dbReference type="EMBL" id="GES06276.1"/>
    </source>
</evidence>
<dbReference type="GO" id="GO:0005737">
    <property type="term" value="C:cytoplasm"/>
    <property type="evidence" value="ECO:0007669"/>
    <property type="project" value="UniProtKB-SubCell"/>
</dbReference>
<dbReference type="Pfam" id="PF02467">
    <property type="entry name" value="Whib"/>
    <property type="match status" value="1"/>
</dbReference>
<keyword evidence="6" id="KW-0408">Iron</keyword>
<evidence type="ECO:0000259" key="12">
    <source>
        <dbReference type="PROSITE" id="PS51674"/>
    </source>
</evidence>
<dbReference type="GO" id="GO:0051539">
    <property type="term" value="F:4 iron, 4 sulfur cluster binding"/>
    <property type="evidence" value="ECO:0007669"/>
    <property type="project" value="UniProtKB-KW"/>
</dbReference>
<evidence type="ECO:0000256" key="5">
    <source>
        <dbReference type="ARBA" id="ARBA00022723"/>
    </source>
</evidence>
<evidence type="ECO:0000256" key="4">
    <source>
        <dbReference type="ARBA" id="ARBA00022485"/>
    </source>
</evidence>
<dbReference type="AlphaFoldDB" id="A0A5M3WBR9"/>
<dbReference type="GO" id="GO:0047134">
    <property type="term" value="F:protein-disulfide reductase [NAD(P)H] activity"/>
    <property type="evidence" value="ECO:0007669"/>
    <property type="project" value="TreeGrafter"/>
</dbReference>
<dbReference type="GO" id="GO:0046872">
    <property type="term" value="F:metal ion binding"/>
    <property type="evidence" value="ECO:0007669"/>
    <property type="project" value="UniProtKB-KW"/>
</dbReference>
<accession>A0A5M3WBR9</accession>
<comment type="similarity">
    <text evidence="3">Belongs to the WhiB family.</text>
</comment>
<keyword evidence="14" id="KW-1185">Reference proteome</keyword>
<keyword evidence="11" id="KW-0804">Transcription</keyword>
<dbReference type="PROSITE" id="PS51674">
    <property type="entry name" value="4FE4S_WBL"/>
    <property type="match status" value="1"/>
</dbReference>
<evidence type="ECO:0000256" key="1">
    <source>
        <dbReference type="ARBA" id="ARBA00001966"/>
    </source>
</evidence>
<evidence type="ECO:0000256" key="2">
    <source>
        <dbReference type="ARBA" id="ARBA00004496"/>
    </source>
</evidence>
<dbReference type="RefSeq" id="WP_170317363.1">
    <property type="nucleotide sequence ID" value="NZ_BAAABN010000100.1"/>
</dbReference>
<evidence type="ECO:0000256" key="3">
    <source>
        <dbReference type="ARBA" id="ARBA00006597"/>
    </source>
</evidence>
<sequence>MSQLPGLRLVHIHPAARLLDLLTDELSAELAEAAPCGTDPELHTGPDVFAEESDTDRAAREDVAKSVCAGCPVQLHCLAMALHLRPQVGVWAGYTAEEIARFADPVADFSAAGA</sequence>
<dbReference type="EMBL" id="BLAD01000144">
    <property type="protein sequence ID" value="GES06276.1"/>
    <property type="molecule type" value="Genomic_DNA"/>
</dbReference>
<keyword evidence="10" id="KW-1015">Disulfide bond</keyword>
<comment type="caution">
    <text evidence="13">The sequence shown here is derived from an EMBL/GenBank/DDBJ whole genome shotgun (WGS) entry which is preliminary data.</text>
</comment>
<keyword evidence="4" id="KW-0004">4Fe-4S</keyword>
<evidence type="ECO:0000256" key="10">
    <source>
        <dbReference type="ARBA" id="ARBA00023157"/>
    </source>
</evidence>
<feature type="domain" description="4Fe-4S Wbl-type" evidence="12">
    <location>
        <begin position="35"/>
        <end position="101"/>
    </location>
</feature>
<dbReference type="GO" id="GO:0045454">
    <property type="term" value="P:cell redox homeostasis"/>
    <property type="evidence" value="ECO:0007669"/>
    <property type="project" value="TreeGrafter"/>
</dbReference>
<keyword evidence="8" id="KW-0805">Transcription regulation</keyword>
<name>A0A5M3WBR9_9ACTN</name>
<dbReference type="PANTHER" id="PTHR38839">
    <property type="entry name" value="TRANSCRIPTIONAL REGULATOR WHID-RELATED"/>
    <property type="match status" value="1"/>
</dbReference>
<comment type="cofactor">
    <cofactor evidence="1">
        <name>[4Fe-4S] cluster</name>
        <dbReference type="ChEBI" id="CHEBI:49883"/>
    </cofactor>
</comment>
<keyword evidence="5" id="KW-0479">Metal-binding</keyword>
<reference evidence="13 14" key="1">
    <citation type="submission" date="2019-10" db="EMBL/GenBank/DDBJ databases">
        <title>Whole genome shotgun sequence of Acrocarpospora corrugata NBRC 13972.</title>
        <authorList>
            <person name="Ichikawa N."/>
            <person name="Kimura A."/>
            <person name="Kitahashi Y."/>
            <person name="Komaki H."/>
            <person name="Oguchi A."/>
        </authorList>
    </citation>
    <scope>NUCLEOTIDE SEQUENCE [LARGE SCALE GENOMIC DNA]</scope>
    <source>
        <strain evidence="13 14">NBRC 13972</strain>
    </source>
</reference>
<evidence type="ECO:0000256" key="9">
    <source>
        <dbReference type="ARBA" id="ARBA00023125"/>
    </source>
</evidence>